<name>A0A975AWP7_9THEO</name>
<evidence type="ECO:0000313" key="7">
    <source>
        <dbReference type="Proteomes" id="UP000671913"/>
    </source>
</evidence>
<dbReference type="Pfam" id="PF13186">
    <property type="entry name" value="SPASM"/>
    <property type="match status" value="1"/>
</dbReference>
<keyword evidence="7" id="KW-1185">Reference proteome</keyword>
<dbReference type="GO" id="GO:0046872">
    <property type="term" value="F:metal ion binding"/>
    <property type="evidence" value="ECO:0007669"/>
    <property type="project" value="UniProtKB-KW"/>
</dbReference>
<evidence type="ECO:0000256" key="1">
    <source>
        <dbReference type="ARBA" id="ARBA00022691"/>
    </source>
</evidence>
<dbReference type="EMBL" id="CP060096">
    <property type="protein sequence ID" value="QSZ27798.1"/>
    <property type="molecule type" value="Genomic_DNA"/>
</dbReference>
<dbReference type="CDD" id="cd21128">
    <property type="entry name" value="SPASM_rSAM"/>
    <property type="match status" value="1"/>
</dbReference>
<evidence type="ECO:0000256" key="2">
    <source>
        <dbReference type="ARBA" id="ARBA00022723"/>
    </source>
</evidence>
<proteinExistence type="predicted"/>
<dbReference type="GO" id="GO:0003824">
    <property type="term" value="F:catalytic activity"/>
    <property type="evidence" value="ECO:0007669"/>
    <property type="project" value="InterPro"/>
</dbReference>
<keyword evidence="3" id="KW-0408">Iron</keyword>
<evidence type="ECO:0000259" key="5">
    <source>
        <dbReference type="PROSITE" id="PS51918"/>
    </source>
</evidence>
<sequence length="446" mass="51019">MNLLDPIVGGIVNYIDKDPEKNLDSIANLMSKVAILPDHKEQIESVRRFLHNKDNNWYKFTMKGLKNIDKNIIKKLVLNFFINCNFKGIPKQREMAERLGVSVPWAILIDPTEACNLRCVGCWAGDYEPHNLSNEVLDRVLTEAEQLGIYFVVMSGGEPTVRWKDIVKLAEKHNNQVFLLFTNGTLIDEKVAQDVKRVGNITFAISIDGFKESTDARRGEGTFDKVMHSMDILRENGVLFGYSTTYTRKNTEEVGSDAFVDMLINKGAYFGWYFTYIPIGKDVDYQFMATADQRKYMYERANYIRENKELFAIDFWNDGEYSGGCIAGGRRYLHINAAGEVEPCAFIHYSNVNINDVSLKEALQSPIMKSYQKRQPFNANMLRPCPLIDNPEKLLEIVNESGAHSTQIHDDSDIRKTVDELKKVADKWGNVADDIWEKKYQNAKEA</sequence>
<dbReference type="RefSeq" id="WP_284680516.1">
    <property type="nucleotide sequence ID" value="NZ_CP060096.1"/>
</dbReference>
<gene>
    <name evidence="6" type="ORF">ACETAC_02580</name>
</gene>
<dbReference type="PANTHER" id="PTHR43524:SF1">
    <property type="entry name" value="RADICAL SAM SUPERFAMILY PROTEIN"/>
    <property type="match status" value="1"/>
</dbReference>
<accession>A0A975AWP7</accession>
<feature type="domain" description="Radical SAM core" evidence="5">
    <location>
        <begin position="101"/>
        <end position="314"/>
    </location>
</feature>
<dbReference type="SFLD" id="SFLDG01067">
    <property type="entry name" value="SPASM/twitch_domain_containing"/>
    <property type="match status" value="1"/>
</dbReference>
<keyword evidence="1" id="KW-0949">S-adenosyl-L-methionine</keyword>
<dbReference type="CDD" id="cd01335">
    <property type="entry name" value="Radical_SAM"/>
    <property type="match status" value="1"/>
</dbReference>
<dbReference type="PANTHER" id="PTHR43524">
    <property type="entry name" value="RADICAL SAM SUPERFAMILY PROTEIN"/>
    <property type="match status" value="1"/>
</dbReference>
<dbReference type="PROSITE" id="PS51918">
    <property type="entry name" value="RADICAL_SAM"/>
    <property type="match status" value="1"/>
</dbReference>
<dbReference type="GO" id="GO:0051536">
    <property type="term" value="F:iron-sulfur cluster binding"/>
    <property type="evidence" value="ECO:0007669"/>
    <property type="project" value="UniProtKB-KW"/>
</dbReference>
<dbReference type="InterPro" id="IPR007197">
    <property type="entry name" value="rSAM"/>
</dbReference>
<protein>
    <submittedName>
        <fullName evidence="6">Radical SAM protein</fullName>
    </submittedName>
</protein>
<dbReference type="AlphaFoldDB" id="A0A975AWP7"/>
<evidence type="ECO:0000256" key="3">
    <source>
        <dbReference type="ARBA" id="ARBA00023004"/>
    </source>
</evidence>
<evidence type="ECO:0000256" key="4">
    <source>
        <dbReference type="ARBA" id="ARBA00023014"/>
    </source>
</evidence>
<dbReference type="InterPro" id="IPR013785">
    <property type="entry name" value="Aldolase_TIM"/>
</dbReference>
<dbReference type="Proteomes" id="UP000671913">
    <property type="component" value="Chromosome"/>
</dbReference>
<dbReference type="InterPro" id="IPR058240">
    <property type="entry name" value="rSAM_sf"/>
</dbReference>
<keyword evidence="2" id="KW-0479">Metal-binding</keyword>
<reference evidence="6" key="1">
    <citation type="submission" date="2020-08" db="EMBL/GenBank/DDBJ databases">
        <title>Genomic insights into the carbon and energy metabolism of the first obligate autotrophic acetogenic bacterium Aceticella autotrophica gen. nov., sp. nov.</title>
        <authorList>
            <person name="Toshchakov S.V."/>
            <person name="Elcheninov A.G."/>
            <person name="Kublanov I.V."/>
            <person name="Frolov E.N."/>
            <person name="Lebedinsky A.V."/>
        </authorList>
    </citation>
    <scope>NUCLEOTIDE SEQUENCE</scope>
    <source>
        <strain evidence="6">3443-3Ac</strain>
    </source>
</reference>
<evidence type="ECO:0000313" key="6">
    <source>
        <dbReference type="EMBL" id="QSZ27798.1"/>
    </source>
</evidence>
<dbReference type="KEGG" id="aaut:ACETAC_02580"/>
<dbReference type="Pfam" id="PF04055">
    <property type="entry name" value="Radical_SAM"/>
    <property type="match status" value="1"/>
</dbReference>
<dbReference type="SUPFAM" id="SSF102114">
    <property type="entry name" value="Radical SAM enzymes"/>
    <property type="match status" value="1"/>
</dbReference>
<dbReference type="Gene3D" id="3.20.20.70">
    <property type="entry name" value="Aldolase class I"/>
    <property type="match status" value="1"/>
</dbReference>
<organism evidence="6 7">
    <name type="scientific">Aceticella autotrophica</name>
    <dbReference type="NCBI Taxonomy" id="2755338"/>
    <lineage>
        <taxon>Bacteria</taxon>
        <taxon>Bacillati</taxon>
        <taxon>Bacillota</taxon>
        <taxon>Clostridia</taxon>
        <taxon>Thermoanaerobacterales</taxon>
        <taxon>Thermoanaerobacteraceae</taxon>
        <taxon>Aceticella</taxon>
    </lineage>
</organism>
<dbReference type="InterPro" id="IPR023885">
    <property type="entry name" value="4Fe4S-binding_SPASM_dom"/>
</dbReference>
<dbReference type="SFLD" id="SFLDG01386">
    <property type="entry name" value="main_SPASM_domain-containing"/>
    <property type="match status" value="1"/>
</dbReference>
<dbReference type="SFLD" id="SFLDS00029">
    <property type="entry name" value="Radical_SAM"/>
    <property type="match status" value="1"/>
</dbReference>
<keyword evidence="4" id="KW-0411">Iron-sulfur</keyword>